<dbReference type="OrthoDB" id="8005832at2"/>
<dbReference type="Proteomes" id="UP000248021">
    <property type="component" value="Unassembled WGS sequence"/>
</dbReference>
<accession>A0A2V3U2W8</accession>
<comment type="caution">
    <text evidence="1">The sequence shown here is derived from an EMBL/GenBank/DDBJ whole genome shotgun (WGS) entry which is preliminary data.</text>
</comment>
<evidence type="ECO:0000313" key="1">
    <source>
        <dbReference type="EMBL" id="PXW57003.1"/>
    </source>
</evidence>
<dbReference type="AlphaFoldDB" id="A0A2V3U2W8"/>
<keyword evidence="2" id="KW-1185">Reference proteome</keyword>
<dbReference type="RefSeq" id="WP_110375638.1">
    <property type="nucleotide sequence ID" value="NZ_JAHBRY010000001.1"/>
</dbReference>
<sequence>MAETVEIIQTFDAYPEGRRRTFLKGETPSLDADFALSLKAKGLARAVKAKPALKPAKPFPKALSEDA</sequence>
<reference evidence="1 2" key="1">
    <citation type="submission" date="2018-05" db="EMBL/GenBank/DDBJ databases">
        <title>Genomic Encyclopedia of Type Strains, Phase IV (KMG-IV): sequencing the most valuable type-strain genomes for metagenomic binning, comparative biology and taxonomic classification.</title>
        <authorList>
            <person name="Goeker M."/>
        </authorList>
    </citation>
    <scope>NUCLEOTIDE SEQUENCE [LARGE SCALE GENOMIC DNA]</scope>
    <source>
        <strain evidence="1 2">DSM 6462</strain>
    </source>
</reference>
<proteinExistence type="predicted"/>
<protein>
    <submittedName>
        <fullName evidence="1">Uncharacterized protein</fullName>
    </submittedName>
</protein>
<evidence type="ECO:0000313" key="2">
    <source>
        <dbReference type="Proteomes" id="UP000248021"/>
    </source>
</evidence>
<dbReference type="EMBL" id="QJJK01000007">
    <property type="protein sequence ID" value="PXW57003.1"/>
    <property type="molecule type" value="Genomic_DNA"/>
</dbReference>
<organism evidence="1 2">
    <name type="scientific">Chelatococcus asaccharovorans</name>
    <dbReference type="NCBI Taxonomy" id="28210"/>
    <lineage>
        <taxon>Bacteria</taxon>
        <taxon>Pseudomonadati</taxon>
        <taxon>Pseudomonadota</taxon>
        <taxon>Alphaproteobacteria</taxon>
        <taxon>Hyphomicrobiales</taxon>
        <taxon>Chelatococcaceae</taxon>
        <taxon>Chelatococcus</taxon>
    </lineage>
</organism>
<gene>
    <name evidence="1" type="ORF">C7450_10740</name>
</gene>
<name>A0A2V3U2W8_9HYPH</name>